<sequence>MSRQLLPPNRTPLEAALADACALTLDPSPIRGLADSRRCPAPLLPWLAWSRSVANFDAAATEEQQRALIASSVAVHRRKGTLSAVRQVFRDLGLGEVRINEGNHHYQADGELVADGFGTAGDPAGWPEYRVQIDKMLSLEQAAAARRILNDVAPARCVLWGLDFTGATLIANGYASANGAYTAGVIRT</sequence>
<gene>
    <name evidence="2" type="ORF">BI344_08160</name>
    <name evidence="1" type="ORF">BI347_20765</name>
</gene>
<keyword evidence="4" id="KW-1185">Reference proteome</keyword>
<comment type="caution">
    <text evidence="1">The sequence shown here is derived from an EMBL/GenBank/DDBJ whole genome shotgun (WGS) entry which is preliminary data.</text>
</comment>
<dbReference type="STRING" id="1903179.BI347_20765"/>
<evidence type="ECO:0000313" key="2">
    <source>
        <dbReference type="EMBL" id="OHX20434.1"/>
    </source>
</evidence>
<dbReference type="EMBL" id="MKCT01000017">
    <property type="protein sequence ID" value="OHX20434.1"/>
    <property type="molecule type" value="Genomic_DNA"/>
</dbReference>
<dbReference type="RefSeq" id="WP_071112854.1">
    <property type="nucleotide sequence ID" value="NZ_MKCS01000004.1"/>
</dbReference>
<dbReference type="AlphaFoldDB" id="A0A1S1WTC5"/>
<dbReference type="EMBL" id="MKCS01000004">
    <property type="protein sequence ID" value="OHX10234.1"/>
    <property type="molecule type" value="Genomic_DNA"/>
</dbReference>
<dbReference type="OrthoDB" id="90759at2"/>
<reference evidence="3 4" key="1">
    <citation type="submission" date="2016-09" db="EMBL/GenBank/DDBJ databases">
        <title>Chromobacterium muskegensis sp. nov., an insecticidal bacterium isolated from Sphagnum bogs.</title>
        <authorList>
            <person name="Sparks M.E."/>
            <person name="Blackburn M.B."/>
            <person name="Gundersen-Rindal D.E."/>
            <person name="Mitchell A."/>
            <person name="Farrar R."/>
            <person name="Kuhar D."/>
        </authorList>
    </citation>
    <scope>NUCLEOTIDE SEQUENCE [LARGE SCALE GENOMIC DNA]</scope>
    <source>
        <strain evidence="2 4">14B-1</strain>
        <strain evidence="1 3">37-2</strain>
    </source>
</reference>
<organism evidence="1 3">
    <name type="scientific">Chromobacterium sphagni</name>
    <dbReference type="NCBI Taxonomy" id="1903179"/>
    <lineage>
        <taxon>Bacteria</taxon>
        <taxon>Pseudomonadati</taxon>
        <taxon>Pseudomonadota</taxon>
        <taxon>Betaproteobacteria</taxon>
        <taxon>Neisseriales</taxon>
        <taxon>Chromobacteriaceae</taxon>
        <taxon>Chromobacterium</taxon>
    </lineage>
</organism>
<protein>
    <submittedName>
        <fullName evidence="1">Phage tail protein I</fullName>
    </submittedName>
</protein>
<evidence type="ECO:0000313" key="1">
    <source>
        <dbReference type="EMBL" id="OHX10234.1"/>
    </source>
</evidence>
<evidence type="ECO:0000313" key="4">
    <source>
        <dbReference type="Proteomes" id="UP000180280"/>
    </source>
</evidence>
<name>A0A1S1WTC5_9NEIS</name>
<evidence type="ECO:0000313" key="3">
    <source>
        <dbReference type="Proteomes" id="UP000180088"/>
    </source>
</evidence>
<dbReference type="NCBIfam" id="TIGR01634">
    <property type="entry name" value="tail_P2_I"/>
    <property type="match status" value="1"/>
</dbReference>
<dbReference type="Pfam" id="PF09684">
    <property type="entry name" value="Tail_P2_I"/>
    <property type="match status" value="1"/>
</dbReference>
<dbReference type="Proteomes" id="UP000180280">
    <property type="component" value="Unassembled WGS sequence"/>
</dbReference>
<dbReference type="InterPro" id="IPR006521">
    <property type="entry name" value="Tail_protein_I"/>
</dbReference>
<accession>A0A1S1WTC5</accession>
<proteinExistence type="predicted"/>
<dbReference type="Proteomes" id="UP000180088">
    <property type="component" value="Unassembled WGS sequence"/>
</dbReference>